<dbReference type="RefSeq" id="WP_143044262.1">
    <property type="nucleotide sequence ID" value="NZ_FNDJ01000046.1"/>
</dbReference>
<evidence type="ECO:0000313" key="2">
    <source>
        <dbReference type="EMBL" id="SDM51006.1"/>
    </source>
</evidence>
<keyword evidence="1" id="KW-0472">Membrane</keyword>
<feature type="transmembrane region" description="Helical" evidence="1">
    <location>
        <begin position="7"/>
        <end position="28"/>
    </location>
</feature>
<proteinExistence type="predicted"/>
<keyword evidence="3" id="KW-1185">Reference proteome</keyword>
<dbReference type="AlphaFoldDB" id="A0A1G9TTG9"/>
<accession>A0A1G9TTG9</accession>
<dbReference type="OrthoDB" id="9864071at2"/>
<feature type="transmembrane region" description="Helical" evidence="1">
    <location>
        <begin position="40"/>
        <end position="58"/>
    </location>
</feature>
<organism evidence="2 3">
    <name type="scientific">Nonomuraea jiangxiensis</name>
    <dbReference type="NCBI Taxonomy" id="633440"/>
    <lineage>
        <taxon>Bacteria</taxon>
        <taxon>Bacillati</taxon>
        <taxon>Actinomycetota</taxon>
        <taxon>Actinomycetes</taxon>
        <taxon>Streptosporangiales</taxon>
        <taxon>Streptosporangiaceae</taxon>
        <taxon>Nonomuraea</taxon>
    </lineage>
</organism>
<sequence length="64" mass="7049">MEKHPLIRVFMALGVTVLAVAAYQAVAYSGNWVWYPGRPITLALVGMGFIFAAGVLVLNERKDR</sequence>
<evidence type="ECO:0000256" key="1">
    <source>
        <dbReference type="SAM" id="Phobius"/>
    </source>
</evidence>
<gene>
    <name evidence="2" type="ORF">SAMN05421869_1463</name>
</gene>
<name>A0A1G9TTG9_9ACTN</name>
<evidence type="ECO:0000313" key="3">
    <source>
        <dbReference type="Proteomes" id="UP000199202"/>
    </source>
</evidence>
<keyword evidence="1" id="KW-0812">Transmembrane</keyword>
<dbReference type="Proteomes" id="UP000199202">
    <property type="component" value="Unassembled WGS sequence"/>
</dbReference>
<protein>
    <submittedName>
        <fullName evidence="2">Uncharacterized protein</fullName>
    </submittedName>
</protein>
<reference evidence="2 3" key="1">
    <citation type="submission" date="2016-10" db="EMBL/GenBank/DDBJ databases">
        <authorList>
            <person name="de Groot N.N."/>
        </authorList>
    </citation>
    <scope>NUCLEOTIDE SEQUENCE [LARGE SCALE GENOMIC DNA]</scope>
    <source>
        <strain evidence="2 3">CGMCC 4.6533</strain>
    </source>
</reference>
<keyword evidence="1" id="KW-1133">Transmembrane helix</keyword>
<dbReference type="EMBL" id="FNDJ01000046">
    <property type="protein sequence ID" value="SDM51006.1"/>
    <property type="molecule type" value="Genomic_DNA"/>
</dbReference>